<dbReference type="InterPro" id="IPR057612">
    <property type="entry name" value="Ig_PIFI"/>
</dbReference>
<protein>
    <submittedName>
        <fullName evidence="4">Protein POST-ILLUMINATION CHLOROPHYLL FLUORESCENCE INCREASE, chloroplastic-like</fullName>
    </submittedName>
</protein>
<dbReference type="Pfam" id="PF25419">
    <property type="entry name" value="Ig_PIFI"/>
    <property type="match status" value="1"/>
</dbReference>
<accession>A0ABM3RQV3</accession>
<name>A0ABM3RQV3_SPIOL</name>
<dbReference type="GeneID" id="130471733"/>
<dbReference type="Proteomes" id="UP000813463">
    <property type="component" value="Chromosome 4"/>
</dbReference>
<feature type="domain" description="PIFI-like Ig-like" evidence="2">
    <location>
        <begin position="74"/>
        <end position="198"/>
    </location>
</feature>
<sequence>MKNFAYISILLPVLQMLDFAELELNGIVSLNWSVSNGLMSLSVIYSLTVTHCNNLMYLSISTVSPCRFLLPKWAEFELGLAPVFWKTMNDLPPTEKKNRIFYNPTATIIEPNKDFVIDFNGGFNQPIMCGGEPRAMLKKARGKVDPPIFSIQISIPKCAMNLIFSFTNGSKWDGPYRLQYQILKAFQNKPISFFNDVSTRLPFCFC</sequence>
<dbReference type="PANTHER" id="PTHR32429:SF9">
    <property type="entry name" value="PROTEIN POST-ILLUMINATION CHLOROPHYLL FLUORESCENCE INCREASE, CHLOROPLASTIC"/>
    <property type="match status" value="1"/>
</dbReference>
<evidence type="ECO:0000259" key="2">
    <source>
        <dbReference type="Pfam" id="PF25419"/>
    </source>
</evidence>
<reference evidence="4" key="2">
    <citation type="submission" date="2025-08" db="UniProtKB">
        <authorList>
            <consortium name="RefSeq"/>
        </authorList>
    </citation>
    <scope>IDENTIFICATION</scope>
    <source>
        <tissue evidence="4">Leaf</tissue>
    </source>
</reference>
<comment type="subcellular location">
    <subcellularLocation>
        <location evidence="1">Plastid</location>
        <location evidence="1">Chloroplast stroma</location>
    </subcellularLocation>
</comment>
<evidence type="ECO:0000256" key="1">
    <source>
        <dbReference type="ARBA" id="ARBA00004470"/>
    </source>
</evidence>
<organism evidence="3 4">
    <name type="scientific">Spinacia oleracea</name>
    <name type="common">Spinach</name>
    <dbReference type="NCBI Taxonomy" id="3562"/>
    <lineage>
        <taxon>Eukaryota</taxon>
        <taxon>Viridiplantae</taxon>
        <taxon>Streptophyta</taxon>
        <taxon>Embryophyta</taxon>
        <taxon>Tracheophyta</taxon>
        <taxon>Spermatophyta</taxon>
        <taxon>Magnoliopsida</taxon>
        <taxon>eudicotyledons</taxon>
        <taxon>Gunneridae</taxon>
        <taxon>Pentapetalae</taxon>
        <taxon>Caryophyllales</taxon>
        <taxon>Chenopodiaceae</taxon>
        <taxon>Chenopodioideae</taxon>
        <taxon>Anserineae</taxon>
        <taxon>Spinacia</taxon>
    </lineage>
</organism>
<dbReference type="PANTHER" id="PTHR32429">
    <property type="match status" value="1"/>
</dbReference>
<reference evidence="3" key="1">
    <citation type="journal article" date="2021" name="Nat. Commun.">
        <title>Genomic analyses provide insights into spinach domestication and the genetic basis of agronomic traits.</title>
        <authorList>
            <person name="Cai X."/>
            <person name="Sun X."/>
            <person name="Xu C."/>
            <person name="Sun H."/>
            <person name="Wang X."/>
            <person name="Ge C."/>
            <person name="Zhang Z."/>
            <person name="Wang Q."/>
            <person name="Fei Z."/>
            <person name="Jiao C."/>
            <person name="Wang Q."/>
        </authorList>
    </citation>
    <scope>NUCLEOTIDE SEQUENCE [LARGE SCALE GENOMIC DNA]</scope>
    <source>
        <strain evidence="3">cv. Varoflay</strain>
    </source>
</reference>
<keyword evidence="3" id="KW-1185">Reference proteome</keyword>
<dbReference type="InterPro" id="IPR044960">
    <property type="entry name" value="RCA-like"/>
</dbReference>
<evidence type="ECO:0000313" key="4">
    <source>
        <dbReference type="RefSeq" id="XP_056697991.1"/>
    </source>
</evidence>
<evidence type="ECO:0000313" key="3">
    <source>
        <dbReference type="Proteomes" id="UP000813463"/>
    </source>
</evidence>
<proteinExistence type="predicted"/>
<gene>
    <name evidence="4" type="primary">LOC130471733</name>
</gene>
<dbReference type="RefSeq" id="XP_056697991.1">
    <property type="nucleotide sequence ID" value="XM_056842013.1"/>
</dbReference>